<dbReference type="Proteomes" id="UP000030655">
    <property type="component" value="Unassembled WGS sequence"/>
</dbReference>
<evidence type="ECO:0000313" key="1">
    <source>
        <dbReference type="EMBL" id="KCZ79420.1"/>
    </source>
</evidence>
<keyword evidence="2" id="KW-1185">Reference proteome</keyword>
<proteinExistence type="predicted"/>
<dbReference type="OrthoDB" id="5425374at2759"/>
<organism evidence="1 2">
    <name type="scientific">Anncaliia algerae PRA339</name>
    <dbReference type="NCBI Taxonomy" id="1288291"/>
    <lineage>
        <taxon>Eukaryota</taxon>
        <taxon>Fungi</taxon>
        <taxon>Fungi incertae sedis</taxon>
        <taxon>Microsporidia</taxon>
        <taxon>Tubulinosematoidea</taxon>
        <taxon>Tubulinosematidae</taxon>
        <taxon>Anncaliia</taxon>
    </lineage>
</organism>
<name>A0A059EWY3_9MICR</name>
<evidence type="ECO:0000313" key="2">
    <source>
        <dbReference type="Proteomes" id="UP000030655"/>
    </source>
</evidence>
<dbReference type="AlphaFoldDB" id="A0A059EWY3"/>
<sequence length="145" mass="17139">SFSNQEEDLEIIKKINLIRRTLQEESRRIRNTEMVSKSPNNSNVKFEVGDIVMKWKEPHEKIHKLDNKWAGPYRVKQVYGNGAYKIEDLSGITYTYNERKLQKMEEGDKQNWEELMGEDMLNEEKLLLVKLTIKGNINQTHVSKE</sequence>
<dbReference type="HOGENOM" id="CLU_1791420_0_0_1"/>
<protein>
    <submittedName>
        <fullName evidence="1">Uncharacterized protein</fullName>
    </submittedName>
</protein>
<dbReference type="VEuPathDB" id="MicrosporidiaDB:H312_03186"/>
<dbReference type="EMBL" id="KK365279">
    <property type="protein sequence ID" value="KCZ79420.1"/>
    <property type="molecule type" value="Genomic_DNA"/>
</dbReference>
<feature type="non-terminal residue" evidence="1">
    <location>
        <position position="1"/>
    </location>
</feature>
<reference evidence="1 2" key="2">
    <citation type="submission" date="2014-03" db="EMBL/GenBank/DDBJ databases">
        <title>The Genome Sequence of Anncaliia algerae insect isolate PRA339.</title>
        <authorList>
            <consortium name="The Broad Institute Genome Sequencing Platform"/>
            <consortium name="The Broad Institute Genome Sequencing Center for Infectious Disease"/>
            <person name="Cuomo C."/>
            <person name="Becnel J."/>
            <person name="Sanscrainte N."/>
            <person name="Walker B."/>
            <person name="Young S.K."/>
            <person name="Zeng Q."/>
            <person name="Gargeya S."/>
            <person name="Fitzgerald M."/>
            <person name="Haas B."/>
            <person name="Abouelleil A."/>
            <person name="Alvarado L."/>
            <person name="Arachchi H.M."/>
            <person name="Berlin A.M."/>
            <person name="Chapman S.B."/>
            <person name="Dewar J."/>
            <person name="Goldberg J."/>
            <person name="Griggs A."/>
            <person name="Gujja S."/>
            <person name="Hansen M."/>
            <person name="Howarth C."/>
            <person name="Imamovic A."/>
            <person name="Larimer J."/>
            <person name="McCowan C."/>
            <person name="Murphy C."/>
            <person name="Neiman D."/>
            <person name="Pearson M."/>
            <person name="Priest M."/>
            <person name="Roberts A."/>
            <person name="Saif S."/>
            <person name="Shea T."/>
            <person name="Sisk P."/>
            <person name="Sykes S."/>
            <person name="Wortman J."/>
            <person name="Nusbaum C."/>
            <person name="Birren B."/>
        </authorList>
    </citation>
    <scope>NUCLEOTIDE SEQUENCE [LARGE SCALE GENOMIC DNA]</scope>
    <source>
        <strain evidence="1 2">PRA339</strain>
    </source>
</reference>
<reference evidence="2" key="1">
    <citation type="submission" date="2013-02" db="EMBL/GenBank/DDBJ databases">
        <authorList>
            <consortium name="The Broad Institute Genome Sequencing Platform"/>
            <person name="Cuomo C."/>
            <person name="Becnel J."/>
            <person name="Sanscrainte N."/>
            <person name="Walker B."/>
            <person name="Young S.K."/>
            <person name="Zeng Q."/>
            <person name="Gargeya S."/>
            <person name="Fitzgerald M."/>
            <person name="Haas B."/>
            <person name="Abouelleil A."/>
            <person name="Alvarado L."/>
            <person name="Arachchi H.M."/>
            <person name="Berlin A.M."/>
            <person name="Chapman S.B."/>
            <person name="Dewar J."/>
            <person name="Goldberg J."/>
            <person name="Griggs A."/>
            <person name="Gujja S."/>
            <person name="Hansen M."/>
            <person name="Howarth C."/>
            <person name="Imamovic A."/>
            <person name="Larimer J."/>
            <person name="McCowan C."/>
            <person name="Murphy C."/>
            <person name="Neiman D."/>
            <person name="Pearson M."/>
            <person name="Priest M."/>
            <person name="Roberts A."/>
            <person name="Saif S."/>
            <person name="Shea T."/>
            <person name="Sisk P."/>
            <person name="Sykes S."/>
            <person name="Wortman J."/>
            <person name="Nusbaum C."/>
            <person name="Birren B."/>
        </authorList>
    </citation>
    <scope>NUCLEOTIDE SEQUENCE [LARGE SCALE GENOMIC DNA]</scope>
    <source>
        <strain evidence="2">PRA339</strain>
    </source>
</reference>
<gene>
    <name evidence="1" type="ORF">H312_03186</name>
</gene>
<accession>A0A059EWY3</accession>